<dbReference type="InParanoid" id="A0A7E5VMC4"/>
<dbReference type="InterPro" id="IPR002698">
    <property type="entry name" value="FTHF_cligase"/>
</dbReference>
<dbReference type="Pfam" id="PF01812">
    <property type="entry name" value="5-FTHF_cyc-lig"/>
    <property type="match status" value="1"/>
</dbReference>
<dbReference type="InterPro" id="IPR024185">
    <property type="entry name" value="FTHF_cligase-like_sf"/>
</dbReference>
<feature type="signal peptide" evidence="1">
    <location>
        <begin position="1"/>
        <end position="19"/>
    </location>
</feature>
<dbReference type="InterPro" id="IPR037171">
    <property type="entry name" value="NagB/RpiA_transferase-like"/>
</dbReference>
<feature type="chain" id="PRO_5028829904" evidence="1">
    <location>
        <begin position="20"/>
        <end position="303"/>
    </location>
</feature>
<dbReference type="GO" id="GO:0005737">
    <property type="term" value="C:cytoplasm"/>
    <property type="evidence" value="ECO:0007669"/>
    <property type="project" value="TreeGrafter"/>
</dbReference>
<protein>
    <submittedName>
        <fullName evidence="3">Methenyltetrahydrofolate synthase domain-containing protein-like</fullName>
    </submittedName>
</protein>
<dbReference type="RefSeq" id="XP_026729478.1">
    <property type="nucleotide sequence ID" value="XM_026873677.1"/>
</dbReference>
<dbReference type="KEGG" id="tnl:113495083"/>
<gene>
    <name evidence="3" type="primary">LOC113495083</name>
</gene>
<proteinExistence type="predicted"/>
<dbReference type="Gene3D" id="3.40.50.10420">
    <property type="entry name" value="NagB/RpiA/CoA transferase-like"/>
    <property type="match status" value="1"/>
</dbReference>
<dbReference type="Proteomes" id="UP000322000">
    <property type="component" value="Chromosome 6"/>
</dbReference>
<keyword evidence="1" id="KW-0732">Signal</keyword>
<evidence type="ECO:0000313" key="2">
    <source>
        <dbReference type="Proteomes" id="UP000322000"/>
    </source>
</evidence>
<dbReference type="SUPFAM" id="SSF100950">
    <property type="entry name" value="NagB/RpiA/CoA transferase-like"/>
    <property type="match status" value="1"/>
</dbReference>
<dbReference type="AlphaFoldDB" id="A0A7E5VMC4"/>
<organism evidence="2 3">
    <name type="scientific">Trichoplusia ni</name>
    <name type="common">Cabbage looper</name>
    <dbReference type="NCBI Taxonomy" id="7111"/>
    <lineage>
        <taxon>Eukaryota</taxon>
        <taxon>Metazoa</taxon>
        <taxon>Ecdysozoa</taxon>
        <taxon>Arthropoda</taxon>
        <taxon>Hexapoda</taxon>
        <taxon>Insecta</taxon>
        <taxon>Pterygota</taxon>
        <taxon>Neoptera</taxon>
        <taxon>Endopterygota</taxon>
        <taxon>Lepidoptera</taxon>
        <taxon>Glossata</taxon>
        <taxon>Ditrysia</taxon>
        <taxon>Noctuoidea</taxon>
        <taxon>Noctuidae</taxon>
        <taxon>Plusiinae</taxon>
        <taxon>Trichoplusia</taxon>
    </lineage>
</organism>
<dbReference type="OrthoDB" id="433414at2759"/>
<dbReference type="PANTHER" id="PTHR13017">
    <property type="entry name" value="5-FORMYLTETRAHYDROFOLATE CYCLO-LIGASE-RELATED"/>
    <property type="match status" value="1"/>
</dbReference>
<dbReference type="GeneID" id="113495083"/>
<evidence type="ECO:0000256" key="1">
    <source>
        <dbReference type="SAM" id="SignalP"/>
    </source>
</evidence>
<name>A0A7E5VMC4_TRINI</name>
<dbReference type="PANTHER" id="PTHR13017:SF0">
    <property type="entry name" value="METHENYLTETRAHYDROFOLATE SYNTHASE DOMAIN-CONTAINING PROTEIN"/>
    <property type="match status" value="1"/>
</dbReference>
<accession>A0A7E5VMC4</accession>
<sequence length="303" mass="34046">MLKVGCICFLFATSRSILCVTVPSGGEGFYFANNNFDGFRLDHQNPCRRAPDCGKLTKCRTETARRQRRINTKKAVPEEITKHSFRLKVWRHLETNGLAMFPRPVYNRIPNFKGAPEAAAKLAELDVFKNATTVKVNPDKPQEAVRVLCLEQQKTLYVPVPRLQKGFLNRLELPEGETGPSAIRKAVSRNGMESYGKPIGIEDTVSLDLVVMGSVAVSKEGYRIGKGRGYGDLEFGLMMHMKAIKPNTVVATTVHDCQVKKPKIYTIFTVDEQTTLSSNLFLIKPFWKIHAKQSIKLENMTLL</sequence>
<keyword evidence="2" id="KW-1185">Reference proteome</keyword>
<evidence type="ECO:0000313" key="3">
    <source>
        <dbReference type="RefSeq" id="XP_026729478.1"/>
    </source>
</evidence>
<reference evidence="3" key="1">
    <citation type="submission" date="2025-08" db="UniProtKB">
        <authorList>
            <consortium name="RefSeq"/>
        </authorList>
    </citation>
    <scope>IDENTIFICATION</scope>
</reference>